<dbReference type="SUPFAM" id="SSF88723">
    <property type="entry name" value="PIN domain-like"/>
    <property type="match status" value="1"/>
</dbReference>
<accession>A0A840F6N1</accession>
<reference evidence="2 3" key="1">
    <citation type="submission" date="2020-08" db="EMBL/GenBank/DDBJ databases">
        <title>Genomic Encyclopedia of Type Strains, Phase IV (KMG-IV): sequencing the most valuable type-strain genomes for metagenomic binning, comparative biology and taxonomic classification.</title>
        <authorList>
            <person name="Goeker M."/>
        </authorList>
    </citation>
    <scope>NUCLEOTIDE SEQUENCE [LARGE SCALE GENOMIC DNA]</scope>
    <source>
        <strain evidence="2 3">YC6723</strain>
    </source>
</reference>
<dbReference type="InterPro" id="IPR029060">
    <property type="entry name" value="PIN-like_dom_sf"/>
</dbReference>
<dbReference type="Pfam" id="PF01850">
    <property type="entry name" value="PIN"/>
    <property type="match status" value="1"/>
</dbReference>
<proteinExistence type="predicted"/>
<dbReference type="Gene3D" id="3.40.50.1010">
    <property type="entry name" value="5'-nuclease"/>
    <property type="match status" value="1"/>
</dbReference>
<dbReference type="CDD" id="cd18682">
    <property type="entry name" value="PIN_VapC-like"/>
    <property type="match status" value="1"/>
</dbReference>
<evidence type="ECO:0000259" key="1">
    <source>
        <dbReference type="Pfam" id="PF01850"/>
    </source>
</evidence>
<dbReference type="AlphaFoldDB" id="A0A840F6N1"/>
<feature type="domain" description="PIN" evidence="1">
    <location>
        <begin position="4"/>
        <end position="115"/>
    </location>
</feature>
<comment type="caution">
    <text evidence="2">The sequence shown here is derived from an EMBL/GenBank/DDBJ whole genome shotgun (WGS) entry which is preliminary data.</text>
</comment>
<gene>
    <name evidence="2" type="ORF">GGQ80_002849</name>
</gene>
<organism evidence="2 3">
    <name type="scientific">Sphingomonas jinjuensis</name>
    <dbReference type="NCBI Taxonomy" id="535907"/>
    <lineage>
        <taxon>Bacteria</taxon>
        <taxon>Pseudomonadati</taxon>
        <taxon>Pseudomonadota</taxon>
        <taxon>Alphaproteobacteria</taxon>
        <taxon>Sphingomonadales</taxon>
        <taxon>Sphingomonadaceae</taxon>
        <taxon>Sphingomonas</taxon>
    </lineage>
</organism>
<sequence>MRQVIDASVVLAWLLAERGGEAIEADGGPYCLSSVNLAEVLTKSVDRGLAVGEVMRLMKRLPIEHHDYARDDAALSAELRTATRVHGLSLGDRACLALGERLQLRVLTADAAWAAFDLGIDVHLIR</sequence>
<dbReference type="InterPro" id="IPR002716">
    <property type="entry name" value="PIN_dom"/>
</dbReference>
<keyword evidence="3" id="KW-1185">Reference proteome</keyword>
<evidence type="ECO:0000313" key="3">
    <source>
        <dbReference type="Proteomes" id="UP000529795"/>
    </source>
</evidence>
<dbReference type="RefSeq" id="WP_183985919.1">
    <property type="nucleotide sequence ID" value="NZ_JACIEV010000008.1"/>
</dbReference>
<protein>
    <submittedName>
        <fullName evidence="2">PIN domain nuclease of toxin-antitoxin system</fullName>
    </submittedName>
</protein>
<name>A0A840F6N1_9SPHN</name>
<dbReference type="EMBL" id="JACIEV010000008">
    <property type="protein sequence ID" value="MBB4154933.1"/>
    <property type="molecule type" value="Genomic_DNA"/>
</dbReference>
<dbReference type="Proteomes" id="UP000529795">
    <property type="component" value="Unassembled WGS sequence"/>
</dbReference>
<evidence type="ECO:0000313" key="2">
    <source>
        <dbReference type="EMBL" id="MBB4154933.1"/>
    </source>
</evidence>